<dbReference type="NCBIfam" id="TIGR02985">
    <property type="entry name" value="Sig70_bacteroi1"/>
    <property type="match status" value="1"/>
</dbReference>
<dbReference type="InterPro" id="IPR013325">
    <property type="entry name" value="RNA_pol_sigma_r2"/>
</dbReference>
<dbReference type="GO" id="GO:0006352">
    <property type="term" value="P:DNA-templated transcription initiation"/>
    <property type="evidence" value="ECO:0007669"/>
    <property type="project" value="InterPro"/>
</dbReference>
<evidence type="ECO:0000313" key="7">
    <source>
        <dbReference type="EMBL" id="SFH37598.1"/>
    </source>
</evidence>
<feature type="domain" description="RNA polymerase sigma factor 70 region 4 type 2" evidence="6">
    <location>
        <begin position="127"/>
        <end position="173"/>
    </location>
</feature>
<evidence type="ECO:0000259" key="5">
    <source>
        <dbReference type="Pfam" id="PF04542"/>
    </source>
</evidence>
<evidence type="ECO:0000256" key="1">
    <source>
        <dbReference type="ARBA" id="ARBA00010641"/>
    </source>
</evidence>
<accession>A0A1I2ZIE5</accession>
<dbReference type="Proteomes" id="UP000199666">
    <property type="component" value="Unassembled WGS sequence"/>
</dbReference>
<dbReference type="InterPro" id="IPR013249">
    <property type="entry name" value="RNA_pol_sigma70_r4_t2"/>
</dbReference>
<keyword evidence="8" id="KW-1185">Reference proteome</keyword>
<dbReference type="PANTHER" id="PTHR43133:SF46">
    <property type="entry name" value="RNA POLYMERASE SIGMA-70 FACTOR ECF SUBFAMILY"/>
    <property type="match status" value="1"/>
</dbReference>
<evidence type="ECO:0000256" key="2">
    <source>
        <dbReference type="ARBA" id="ARBA00023015"/>
    </source>
</evidence>
<organism evidence="7 8">
    <name type="scientific">Pedobacter insulae</name>
    <dbReference type="NCBI Taxonomy" id="414048"/>
    <lineage>
        <taxon>Bacteria</taxon>
        <taxon>Pseudomonadati</taxon>
        <taxon>Bacteroidota</taxon>
        <taxon>Sphingobacteriia</taxon>
        <taxon>Sphingobacteriales</taxon>
        <taxon>Sphingobacteriaceae</taxon>
        <taxon>Pedobacter</taxon>
    </lineage>
</organism>
<feature type="domain" description="RNA polymerase sigma-70 region 2" evidence="5">
    <location>
        <begin position="29"/>
        <end position="95"/>
    </location>
</feature>
<dbReference type="Gene3D" id="1.10.10.10">
    <property type="entry name" value="Winged helix-like DNA-binding domain superfamily/Winged helix DNA-binding domain"/>
    <property type="match status" value="1"/>
</dbReference>
<sequence>MEADSPINNNLFVLQQLKQGDHHAFNLIYQQYKTELGIRILRMVKSEMLTEELLQELFMRLWIQRGNIDPDKSIRAYLYQIAKNMVIDLLRRAAKEQHIQQQIIAATSELYEHVEQSLFKKENEAFLQQAIDQLPPQRKKIFVHCKIEGKSYKEVAEEYHISTTTVNDHIQKSMHSIKIFLTSRPGFQLYVLLAVLFSK</sequence>
<keyword evidence="2" id="KW-0805">Transcription regulation</keyword>
<dbReference type="RefSeq" id="WP_090996435.1">
    <property type="nucleotide sequence ID" value="NZ_FOPP01000010.1"/>
</dbReference>
<evidence type="ECO:0000256" key="3">
    <source>
        <dbReference type="ARBA" id="ARBA00023082"/>
    </source>
</evidence>
<dbReference type="STRING" id="414048.SAMN04489864_11053"/>
<dbReference type="InterPro" id="IPR007627">
    <property type="entry name" value="RNA_pol_sigma70_r2"/>
</dbReference>
<dbReference type="SUPFAM" id="SSF88946">
    <property type="entry name" value="Sigma2 domain of RNA polymerase sigma factors"/>
    <property type="match status" value="1"/>
</dbReference>
<gene>
    <name evidence="7" type="ORF">SAMN04489864_11053</name>
</gene>
<dbReference type="InterPro" id="IPR013324">
    <property type="entry name" value="RNA_pol_sigma_r3/r4-like"/>
</dbReference>
<dbReference type="Gene3D" id="1.10.1740.10">
    <property type="match status" value="1"/>
</dbReference>
<dbReference type="PANTHER" id="PTHR43133">
    <property type="entry name" value="RNA POLYMERASE ECF-TYPE SIGMA FACTO"/>
    <property type="match status" value="1"/>
</dbReference>
<dbReference type="GO" id="GO:0016987">
    <property type="term" value="F:sigma factor activity"/>
    <property type="evidence" value="ECO:0007669"/>
    <property type="project" value="UniProtKB-KW"/>
</dbReference>
<dbReference type="AlphaFoldDB" id="A0A1I2ZIE5"/>
<evidence type="ECO:0000313" key="8">
    <source>
        <dbReference type="Proteomes" id="UP000199666"/>
    </source>
</evidence>
<dbReference type="InterPro" id="IPR014284">
    <property type="entry name" value="RNA_pol_sigma-70_dom"/>
</dbReference>
<dbReference type="GO" id="GO:0003677">
    <property type="term" value="F:DNA binding"/>
    <property type="evidence" value="ECO:0007669"/>
    <property type="project" value="InterPro"/>
</dbReference>
<keyword evidence="3" id="KW-0731">Sigma factor</keyword>
<comment type="similarity">
    <text evidence="1">Belongs to the sigma-70 factor family. ECF subfamily.</text>
</comment>
<dbReference type="Pfam" id="PF08281">
    <property type="entry name" value="Sigma70_r4_2"/>
    <property type="match status" value="1"/>
</dbReference>
<dbReference type="OrthoDB" id="655312at2"/>
<dbReference type="SUPFAM" id="SSF88659">
    <property type="entry name" value="Sigma3 and sigma4 domains of RNA polymerase sigma factors"/>
    <property type="match status" value="1"/>
</dbReference>
<evidence type="ECO:0000256" key="4">
    <source>
        <dbReference type="ARBA" id="ARBA00023163"/>
    </source>
</evidence>
<name>A0A1I2ZIE5_9SPHI</name>
<dbReference type="NCBIfam" id="TIGR02937">
    <property type="entry name" value="sigma70-ECF"/>
    <property type="match status" value="1"/>
</dbReference>
<reference evidence="7 8" key="1">
    <citation type="submission" date="2016-10" db="EMBL/GenBank/DDBJ databases">
        <authorList>
            <person name="de Groot N.N."/>
        </authorList>
    </citation>
    <scope>NUCLEOTIDE SEQUENCE [LARGE SCALE GENOMIC DNA]</scope>
    <source>
        <strain evidence="7 8">DSM 18684</strain>
    </source>
</reference>
<keyword evidence="4" id="KW-0804">Transcription</keyword>
<evidence type="ECO:0000259" key="6">
    <source>
        <dbReference type="Pfam" id="PF08281"/>
    </source>
</evidence>
<dbReference type="InterPro" id="IPR039425">
    <property type="entry name" value="RNA_pol_sigma-70-like"/>
</dbReference>
<dbReference type="InterPro" id="IPR014327">
    <property type="entry name" value="RNA_pol_sigma70_bacteroid"/>
</dbReference>
<dbReference type="InterPro" id="IPR036388">
    <property type="entry name" value="WH-like_DNA-bd_sf"/>
</dbReference>
<proteinExistence type="inferred from homology"/>
<protein>
    <submittedName>
        <fullName evidence="7">RNA polymerase sigma-70 factor, ECF subfamily</fullName>
    </submittedName>
</protein>
<dbReference type="Pfam" id="PF04542">
    <property type="entry name" value="Sigma70_r2"/>
    <property type="match status" value="1"/>
</dbReference>
<dbReference type="EMBL" id="FOPP01000010">
    <property type="protein sequence ID" value="SFH37598.1"/>
    <property type="molecule type" value="Genomic_DNA"/>
</dbReference>